<protein>
    <recommendedName>
        <fullName evidence="2">DNA-directed DNA polymerase</fullName>
        <ecNumber evidence="2">2.7.7.7</ecNumber>
    </recommendedName>
</protein>
<keyword evidence="3" id="KW-0808">Transferase</keyword>
<feature type="region of interest" description="Disordered" evidence="9">
    <location>
        <begin position="105"/>
        <end position="220"/>
    </location>
</feature>
<evidence type="ECO:0000256" key="8">
    <source>
        <dbReference type="ARBA" id="ARBA00049244"/>
    </source>
</evidence>
<dbReference type="GO" id="GO:0003677">
    <property type="term" value="F:DNA binding"/>
    <property type="evidence" value="ECO:0007669"/>
    <property type="project" value="UniProtKB-KW"/>
</dbReference>
<dbReference type="Pfam" id="PF00476">
    <property type="entry name" value="DNA_pol_A"/>
    <property type="match status" value="1"/>
</dbReference>
<evidence type="ECO:0000313" key="12">
    <source>
        <dbReference type="Proteomes" id="UP000000702"/>
    </source>
</evidence>
<evidence type="ECO:0000256" key="6">
    <source>
        <dbReference type="ARBA" id="ARBA00022932"/>
    </source>
</evidence>
<evidence type="ECO:0000256" key="2">
    <source>
        <dbReference type="ARBA" id="ARBA00012417"/>
    </source>
</evidence>
<evidence type="ECO:0000256" key="1">
    <source>
        <dbReference type="ARBA" id="ARBA00007705"/>
    </source>
</evidence>
<dbReference type="GO" id="GO:0003887">
    <property type="term" value="F:DNA-directed DNA polymerase activity"/>
    <property type="evidence" value="ECO:0007669"/>
    <property type="project" value="UniProtKB-KW"/>
</dbReference>
<dbReference type="SMART" id="SM00482">
    <property type="entry name" value="POLAc"/>
    <property type="match status" value="1"/>
</dbReference>
<comment type="caution">
    <text evidence="11">The sequence shown here is derived from an EMBL/GenBank/DDBJ whole genome shotgun (WGS) entry which is preliminary data.</text>
</comment>
<dbReference type="GO" id="GO:0006261">
    <property type="term" value="P:DNA-templated DNA replication"/>
    <property type="evidence" value="ECO:0007669"/>
    <property type="project" value="InterPro"/>
</dbReference>
<dbReference type="InterPro" id="IPR001098">
    <property type="entry name" value="DNA-dir_DNA_pol_A_palm_dom"/>
</dbReference>
<evidence type="ECO:0000256" key="9">
    <source>
        <dbReference type="SAM" id="MobiDB-lite"/>
    </source>
</evidence>
<feature type="compositionally biased region" description="Basic and acidic residues" evidence="9">
    <location>
        <begin position="108"/>
        <end position="119"/>
    </location>
</feature>
<feature type="region of interest" description="Disordered" evidence="9">
    <location>
        <begin position="655"/>
        <end position="681"/>
    </location>
</feature>
<dbReference type="Gene3D" id="1.10.150.20">
    <property type="entry name" value="5' to 3' exonuclease, C-terminal subdomain"/>
    <property type="match status" value="1"/>
</dbReference>
<comment type="catalytic activity">
    <reaction evidence="8">
        <text>DNA(n) + a 2'-deoxyribonucleoside 5'-triphosphate = DNA(n+1) + diphosphate</text>
        <dbReference type="Rhea" id="RHEA:22508"/>
        <dbReference type="Rhea" id="RHEA-COMP:17339"/>
        <dbReference type="Rhea" id="RHEA-COMP:17340"/>
        <dbReference type="ChEBI" id="CHEBI:33019"/>
        <dbReference type="ChEBI" id="CHEBI:61560"/>
        <dbReference type="ChEBI" id="CHEBI:173112"/>
        <dbReference type="EC" id="2.7.7.7"/>
    </reaction>
</comment>
<keyword evidence="5" id="KW-0235">DNA replication</keyword>
<evidence type="ECO:0000256" key="7">
    <source>
        <dbReference type="ARBA" id="ARBA00023125"/>
    </source>
</evidence>
<evidence type="ECO:0000259" key="10">
    <source>
        <dbReference type="SMART" id="SM00482"/>
    </source>
</evidence>
<dbReference type="CDD" id="cd08638">
    <property type="entry name" value="DNA_pol_A_theta"/>
    <property type="match status" value="1"/>
</dbReference>
<evidence type="ECO:0000313" key="11">
    <source>
        <dbReference type="EMBL" id="CCD13042.1"/>
    </source>
</evidence>
<dbReference type="GO" id="GO:0006302">
    <property type="term" value="P:double-strand break repair"/>
    <property type="evidence" value="ECO:0007669"/>
    <property type="project" value="TreeGrafter"/>
</dbReference>
<accession>F9W777</accession>
<name>F9W777_TRYCI</name>
<dbReference type="Proteomes" id="UP000000702">
    <property type="component" value="Unassembled WGS sequence"/>
</dbReference>
<feature type="compositionally biased region" description="Polar residues" evidence="9">
    <location>
        <begin position="668"/>
        <end position="679"/>
    </location>
</feature>
<dbReference type="FunFam" id="1.10.150.20:FF:000070">
    <property type="entry name" value="DNA polymerase I, putative"/>
    <property type="match status" value="1"/>
</dbReference>
<feature type="domain" description="DNA-directed DNA polymerase family A palm" evidence="10">
    <location>
        <begin position="712"/>
        <end position="915"/>
    </location>
</feature>
<reference evidence="11 12" key="2">
    <citation type="journal article" date="2012" name="Proc. Natl. Acad. Sci. U.S.A.">
        <title>Antigenic diversity is generated by distinct evolutionary mechanisms in African trypanosome species.</title>
        <authorList>
            <person name="Jackson A.P."/>
            <person name="Berry A."/>
            <person name="Aslett M."/>
            <person name="Allison H.C."/>
            <person name="Burton P."/>
            <person name="Vavrova-Anderson J."/>
            <person name="Brown R."/>
            <person name="Browne H."/>
            <person name="Corton N."/>
            <person name="Hauser H."/>
            <person name="Gamble J."/>
            <person name="Gilderthorp R."/>
            <person name="Marcello L."/>
            <person name="McQuillan J."/>
            <person name="Otto T.D."/>
            <person name="Quail M.A."/>
            <person name="Sanders M.J."/>
            <person name="van Tonder A."/>
            <person name="Ginger M.L."/>
            <person name="Field M.C."/>
            <person name="Barry J.D."/>
            <person name="Hertz-Fowler C."/>
            <person name="Berriman M."/>
        </authorList>
    </citation>
    <scope>NUCLEOTIDE SEQUENCE [LARGE SCALE GENOMIC DNA]</scope>
    <source>
        <strain evidence="11 12">IL3000</strain>
    </source>
</reference>
<keyword evidence="6" id="KW-0239">DNA-directed DNA polymerase</keyword>
<dbReference type="InterPro" id="IPR002298">
    <property type="entry name" value="DNA_polymerase_A"/>
</dbReference>
<gene>
    <name evidence="11" type="ORF">TCIL3000_0_38580</name>
</gene>
<dbReference type="EC" id="2.7.7.7" evidence="2"/>
<keyword evidence="12" id="KW-1185">Reference proteome</keyword>
<keyword evidence="4" id="KW-0548">Nucleotidyltransferase</keyword>
<sequence length="965" mass="106832">MPLYSHLYQRYVPVELTHIPRGGEEKADTGHYAQCSSNELKWREFGLKTHIPEKPQFSHVSNAAVAAPPSTESRKTGAVDGQFSLCEQLMRLTSRVGQAREQIANAARVKDRTHTKEASTTHTSSETSASASVTTGDAPSLSRKRGRVSNAVVPQNSTVSNSIVTHDINTTEKEKRVTLPSEPKQVQKGKDDQQDRTPQKKTKARGGGKTCAPTETQRRSGRAAVQRTLFSMPACQVTAIPRSAQVSFKEADNCEALFEDIRGVLNDPNRYQVPIIFVAFITREGETNFTISAASRGKVHFIRGANPELSHLEVALFVIRWKDDVTVFPGGVGLNFLVRVIVELAGVEIVTFNAPAVLLPLLSYKQGQLFTTCVSDVRLMAWMLEPSAETETFTDYDTLLQMHQQQVGLPVCLGDLGDRSSKEAVSYRVFYMAALYRVLYGKLGSHGLLPAFLKQEKRISIMCAAMKLNGFHINLEEVDNFKSRCTSTMDKLRAAAKSKVPSMKDFNIQSSDDCRIALYEVLHLGQHLVSRGANGTLDGSSLTVTKCGKLSTSEESLRLLAPYHELPRIIMAYRRAAKILQTYIVGFMEMAILTEGSDAEFVDRRIGEAVQQPVAVNLHKTKHAKIFPNFVQEGTETGRLTCVEPNMQSLPRAAVVASADEETDSDGKNGSNEGNNNQGICDGDADEDHCITDENSDRGSFCVNSPAKDVVSIRRCFTVPEGFSLVSLDYEQIELRVLAHLSEDPALINILTNSGDIHSTIAKTVFRKSDVTPEERNLAKRVVFGILYGAGPRLLAQQMGVSIEKALRISSLFKSSFPRVDSYQREVIEQCRTDGFVRTLSGRIRHIPDINDRMLTKRSHAERQAFNTVVQGSAADVMKLGMIAVERDVLQQHAPHVRMILQVHDEIVLSLPSSLLPKMVPIIVQSFTHPISMLVPLRVTTKVGRMLGEMEEWTVEHEFGLRVPS</sequence>
<dbReference type="VEuPathDB" id="TriTrypDB:TcIL3000_0_38580"/>
<feature type="compositionally biased region" description="Basic and acidic residues" evidence="9">
    <location>
        <begin position="188"/>
        <end position="198"/>
    </location>
</feature>
<feature type="compositionally biased region" description="Low complexity" evidence="9">
    <location>
        <begin position="120"/>
        <end position="135"/>
    </location>
</feature>
<evidence type="ECO:0000256" key="4">
    <source>
        <dbReference type="ARBA" id="ARBA00022695"/>
    </source>
</evidence>
<organism evidence="11 12">
    <name type="scientific">Trypanosoma congolense (strain IL3000)</name>
    <dbReference type="NCBI Taxonomy" id="1068625"/>
    <lineage>
        <taxon>Eukaryota</taxon>
        <taxon>Discoba</taxon>
        <taxon>Euglenozoa</taxon>
        <taxon>Kinetoplastea</taxon>
        <taxon>Metakinetoplastina</taxon>
        <taxon>Trypanosomatida</taxon>
        <taxon>Trypanosomatidae</taxon>
        <taxon>Trypanosoma</taxon>
        <taxon>Nannomonas</taxon>
    </lineage>
</organism>
<dbReference type="Gene3D" id="3.30.70.370">
    <property type="match status" value="1"/>
</dbReference>
<proteinExistence type="inferred from homology"/>
<reference evidence="12" key="1">
    <citation type="submission" date="2011-07" db="EMBL/GenBank/DDBJ databases">
        <title>Divergent evolution of antigenic variation in African trypanosomes.</title>
        <authorList>
            <person name="Jackson A.P."/>
            <person name="Berry A."/>
            <person name="Allison H.C."/>
            <person name="Burton P."/>
            <person name="Anderson J."/>
            <person name="Aslett M."/>
            <person name="Brown R."/>
            <person name="Corton N."/>
            <person name="Harris D."/>
            <person name="Hauser H."/>
            <person name="Gamble J."/>
            <person name="Gilderthorp R."/>
            <person name="McQuillan J."/>
            <person name="Quail M.A."/>
            <person name="Sanders M."/>
            <person name="Van Tonder A."/>
            <person name="Ginger M.L."/>
            <person name="Donelson J.E."/>
            <person name="Field M.C."/>
            <person name="Barry J.D."/>
            <person name="Berriman M."/>
            <person name="Hertz-Fowler C."/>
        </authorList>
    </citation>
    <scope>NUCLEOTIDE SEQUENCE [LARGE SCALE GENOMIC DNA]</scope>
    <source>
        <strain evidence="12">IL3000</strain>
    </source>
</reference>
<dbReference type="Gene3D" id="1.20.1060.10">
    <property type="entry name" value="Taq DNA Polymerase, Chain T, domain 4"/>
    <property type="match status" value="1"/>
</dbReference>
<dbReference type="SUPFAM" id="SSF56672">
    <property type="entry name" value="DNA/RNA polymerases"/>
    <property type="match status" value="1"/>
</dbReference>
<dbReference type="PROSITE" id="PS00447">
    <property type="entry name" value="DNA_POLYMERASE_A"/>
    <property type="match status" value="1"/>
</dbReference>
<dbReference type="OMA" id="NIQSHDQ"/>
<dbReference type="InterPro" id="IPR019760">
    <property type="entry name" value="DNA-dir_DNA_pol_A_CS"/>
</dbReference>
<dbReference type="InterPro" id="IPR043502">
    <property type="entry name" value="DNA/RNA_pol_sf"/>
</dbReference>
<dbReference type="PRINTS" id="PR00868">
    <property type="entry name" value="DNAPOLI"/>
</dbReference>
<keyword evidence="7" id="KW-0238">DNA-binding</keyword>
<dbReference type="AlphaFoldDB" id="F9W777"/>
<dbReference type="PANTHER" id="PTHR10133">
    <property type="entry name" value="DNA POLYMERASE I"/>
    <property type="match status" value="1"/>
</dbReference>
<evidence type="ECO:0000256" key="3">
    <source>
        <dbReference type="ARBA" id="ARBA00022679"/>
    </source>
</evidence>
<comment type="similarity">
    <text evidence="1">Belongs to the DNA polymerase type-A family.</text>
</comment>
<dbReference type="PANTHER" id="PTHR10133:SF27">
    <property type="entry name" value="DNA POLYMERASE NU"/>
    <property type="match status" value="1"/>
</dbReference>
<dbReference type="EMBL" id="CAEQ01000993">
    <property type="protein sequence ID" value="CCD13042.1"/>
    <property type="molecule type" value="Genomic_DNA"/>
</dbReference>
<evidence type="ECO:0000256" key="5">
    <source>
        <dbReference type="ARBA" id="ARBA00022705"/>
    </source>
</evidence>
<feature type="compositionally biased region" description="Polar residues" evidence="9">
    <location>
        <begin position="152"/>
        <end position="168"/>
    </location>
</feature>